<dbReference type="Gene3D" id="4.10.240.10">
    <property type="entry name" value="Zn(2)-C6 fungal-type DNA-binding domain"/>
    <property type="match status" value="1"/>
</dbReference>
<evidence type="ECO:0000256" key="5">
    <source>
        <dbReference type="ARBA" id="ARBA00023163"/>
    </source>
</evidence>
<comment type="caution">
    <text evidence="9">The sequence shown here is derived from an EMBL/GenBank/DDBJ whole genome shotgun (WGS) entry which is preliminary data.</text>
</comment>
<dbReference type="Pfam" id="PF04082">
    <property type="entry name" value="Fungal_trans"/>
    <property type="match status" value="1"/>
</dbReference>
<dbReference type="PANTHER" id="PTHR31845:SF21">
    <property type="entry name" value="REGULATORY PROTEIN LEU3"/>
    <property type="match status" value="1"/>
</dbReference>
<dbReference type="SMART" id="SM00066">
    <property type="entry name" value="GAL4"/>
    <property type="match status" value="1"/>
</dbReference>
<feature type="region of interest" description="Disordered" evidence="7">
    <location>
        <begin position="579"/>
        <end position="621"/>
    </location>
</feature>
<dbReference type="GO" id="GO:0006351">
    <property type="term" value="P:DNA-templated transcription"/>
    <property type="evidence" value="ECO:0007669"/>
    <property type="project" value="InterPro"/>
</dbReference>
<dbReference type="CDD" id="cd12148">
    <property type="entry name" value="fungal_TF_MHR"/>
    <property type="match status" value="1"/>
</dbReference>
<dbReference type="AlphaFoldDB" id="A0A9N9LCB0"/>
<name>A0A9N9LCB0_9HELO</name>
<dbReference type="GO" id="GO:0000981">
    <property type="term" value="F:DNA-binding transcription factor activity, RNA polymerase II-specific"/>
    <property type="evidence" value="ECO:0007669"/>
    <property type="project" value="InterPro"/>
</dbReference>
<evidence type="ECO:0000256" key="2">
    <source>
        <dbReference type="ARBA" id="ARBA00022723"/>
    </source>
</evidence>
<feature type="region of interest" description="Disordered" evidence="7">
    <location>
        <begin position="99"/>
        <end position="127"/>
    </location>
</feature>
<evidence type="ECO:0000256" key="7">
    <source>
        <dbReference type="SAM" id="MobiDB-lite"/>
    </source>
</evidence>
<dbReference type="PROSITE" id="PS00463">
    <property type="entry name" value="ZN2_CY6_FUNGAL_1"/>
    <property type="match status" value="1"/>
</dbReference>
<keyword evidence="4" id="KW-0238">DNA-binding</keyword>
<dbReference type="GO" id="GO:0000976">
    <property type="term" value="F:transcription cis-regulatory region binding"/>
    <property type="evidence" value="ECO:0007669"/>
    <property type="project" value="TreeGrafter"/>
</dbReference>
<feature type="region of interest" description="Disordered" evidence="7">
    <location>
        <begin position="1"/>
        <end position="23"/>
    </location>
</feature>
<keyword evidence="5" id="KW-0804">Transcription</keyword>
<accession>A0A9N9LCB0</accession>
<dbReference type="PANTHER" id="PTHR31845">
    <property type="entry name" value="FINGER DOMAIN PROTEIN, PUTATIVE-RELATED"/>
    <property type="match status" value="1"/>
</dbReference>
<dbReference type="CDD" id="cd00067">
    <property type="entry name" value="GAL4"/>
    <property type="match status" value="1"/>
</dbReference>
<gene>
    <name evidence="9" type="ORF">HYFRA_00006111</name>
</gene>
<comment type="subcellular location">
    <subcellularLocation>
        <location evidence="1">Nucleus</location>
    </subcellularLocation>
</comment>
<organism evidence="9 10">
    <name type="scientific">Hymenoscyphus fraxineus</name>
    <dbReference type="NCBI Taxonomy" id="746836"/>
    <lineage>
        <taxon>Eukaryota</taxon>
        <taxon>Fungi</taxon>
        <taxon>Dikarya</taxon>
        <taxon>Ascomycota</taxon>
        <taxon>Pezizomycotina</taxon>
        <taxon>Leotiomycetes</taxon>
        <taxon>Helotiales</taxon>
        <taxon>Helotiaceae</taxon>
        <taxon>Hymenoscyphus</taxon>
    </lineage>
</organism>
<dbReference type="GO" id="GO:0005634">
    <property type="term" value="C:nucleus"/>
    <property type="evidence" value="ECO:0007669"/>
    <property type="project" value="UniProtKB-SubCell"/>
</dbReference>
<dbReference type="Pfam" id="PF00172">
    <property type="entry name" value="Zn_clus"/>
    <property type="match status" value="1"/>
</dbReference>
<keyword evidence="2" id="KW-0479">Metal-binding</keyword>
<keyword evidence="3" id="KW-0805">Transcription regulation</keyword>
<feature type="compositionally biased region" description="Polar residues" evidence="7">
    <location>
        <begin position="99"/>
        <end position="126"/>
    </location>
</feature>
<evidence type="ECO:0000256" key="3">
    <source>
        <dbReference type="ARBA" id="ARBA00023015"/>
    </source>
</evidence>
<evidence type="ECO:0000313" key="10">
    <source>
        <dbReference type="Proteomes" id="UP000696280"/>
    </source>
</evidence>
<dbReference type="OrthoDB" id="3163292at2759"/>
<feature type="compositionally biased region" description="Low complexity" evidence="7">
    <location>
        <begin position="596"/>
        <end position="621"/>
    </location>
</feature>
<evidence type="ECO:0000256" key="1">
    <source>
        <dbReference type="ARBA" id="ARBA00004123"/>
    </source>
</evidence>
<evidence type="ECO:0000256" key="6">
    <source>
        <dbReference type="ARBA" id="ARBA00023242"/>
    </source>
</evidence>
<evidence type="ECO:0000259" key="8">
    <source>
        <dbReference type="PROSITE" id="PS50048"/>
    </source>
</evidence>
<proteinExistence type="predicted"/>
<dbReference type="GO" id="GO:0008270">
    <property type="term" value="F:zinc ion binding"/>
    <property type="evidence" value="ECO:0007669"/>
    <property type="project" value="InterPro"/>
</dbReference>
<dbReference type="InterPro" id="IPR001138">
    <property type="entry name" value="Zn2Cys6_DnaBD"/>
</dbReference>
<feature type="compositionally biased region" description="Polar residues" evidence="7">
    <location>
        <begin position="1"/>
        <end position="18"/>
    </location>
</feature>
<keyword evidence="6" id="KW-0539">Nucleus</keyword>
<feature type="domain" description="Zn(2)-C6 fungal-type" evidence="8">
    <location>
        <begin position="25"/>
        <end position="57"/>
    </location>
</feature>
<sequence>METHPGSSHNRAQNTNTPRPHASKACNECKQQKLRCNAKLDPKGCARCQRLGLVCAVQNGFKRINKRQKSEILQQENQLLRQQLGSVFSASDPRISTSPSIIASQSPLSPLSRQGTNEPTLQQPGPSISLPEVSTAIDVPVQLPVNLNTTLPRTLEDIVLQADEIDDIFELYFTHYAKHLPFLDCQRSESPNAFYARSPLLFWAIISAGARRYPRNPALLFSLSEPLLKLGWSAMQISGAVIHNIQGLLILSTWPFPTNTTSRDGTFTLSGMAVNLALQIGLHVPLQGQEYSRTRIDLSNDSLARRVQLWSFCVVVHQKAACALGYSITLPLNLFQQKLDVSGLMCLAPRSLSLEVKIAGIISRFNSVFSEFDFDDLQQQAQVAPSMMLNVFEAQLEELSSEVHSLSDLEDLYFQIAQLQLRIYYLRCPQSEVFSLNLLKLYTTAINIIEKVSYIDSETKNFASFCPHHVYRMMTLAAATVLRVLKTPLSSNISEQKQGVSAIFLAVSLLKRISIYNNDMPSRMTGIFSQLWTSQKAFKADGDQRSSTALRIQSRLSMSLLHDTMWWWREEFGGAQNLEPKPARARDQPVDQSEPANNIPSSSAQSSSQLTSANANDNNLLNMGGNNMTDLNVVSQDASIDGMFLNDDPFSFIWGQTDHGFESMVELFPDSWPL</sequence>
<dbReference type="EMBL" id="CAJVRL010000115">
    <property type="protein sequence ID" value="CAG8961577.1"/>
    <property type="molecule type" value="Genomic_DNA"/>
</dbReference>
<dbReference type="InterPro" id="IPR036864">
    <property type="entry name" value="Zn2-C6_fun-type_DNA-bd_sf"/>
</dbReference>
<protein>
    <recommendedName>
        <fullName evidence="8">Zn(2)-C6 fungal-type domain-containing protein</fullName>
    </recommendedName>
</protein>
<keyword evidence="10" id="KW-1185">Reference proteome</keyword>
<evidence type="ECO:0000256" key="4">
    <source>
        <dbReference type="ARBA" id="ARBA00023125"/>
    </source>
</evidence>
<dbReference type="InterPro" id="IPR051089">
    <property type="entry name" value="prtT"/>
</dbReference>
<dbReference type="InterPro" id="IPR007219">
    <property type="entry name" value="XnlR_reg_dom"/>
</dbReference>
<dbReference type="SUPFAM" id="SSF57701">
    <property type="entry name" value="Zn2/Cys6 DNA-binding domain"/>
    <property type="match status" value="1"/>
</dbReference>
<dbReference type="PROSITE" id="PS50048">
    <property type="entry name" value="ZN2_CY6_FUNGAL_2"/>
    <property type="match status" value="1"/>
</dbReference>
<dbReference type="Proteomes" id="UP000696280">
    <property type="component" value="Unassembled WGS sequence"/>
</dbReference>
<reference evidence="9" key="1">
    <citation type="submission" date="2021-07" db="EMBL/GenBank/DDBJ databases">
        <authorList>
            <person name="Durling M."/>
        </authorList>
    </citation>
    <scope>NUCLEOTIDE SEQUENCE</scope>
</reference>
<evidence type="ECO:0000313" key="9">
    <source>
        <dbReference type="EMBL" id="CAG8961577.1"/>
    </source>
</evidence>